<dbReference type="InterPro" id="IPR024338">
    <property type="entry name" value="MID1/Yam8"/>
</dbReference>
<evidence type="ECO:0000313" key="5">
    <source>
        <dbReference type="Proteomes" id="UP000094020"/>
    </source>
</evidence>
<keyword evidence="2" id="KW-0732">Signal</keyword>
<name>A0A1B9IA31_9TREE</name>
<evidence type="ECO:0000313" key="3">
    <source>
        <dbReference type="EMBL" id="OCF52271.1"/>
    </source>
</evidence>
<dbReference type="GO" id="GO:0098703">
    <property type="term" value="P:calcium ion import across plasma membrane"/>
    <property type="evidence" value="ECO:0007669"/>
    <property type="project" value="InterPro"/>
</dbReference>
<dbReference type="EMBL" id="CP144522">
    <property type="protein sequence ID" value="WWC69498.1"/>
    <property type="molecule type" value="Genomic_DNA"/>
</dbReference>
<dbReference type="EMBL" id="KI894008">
    <property type="protein sequence ID" value="OCF52271.1"/>
    <property type="molecule type" value="Genomic_DNA"/>
</dbReference>
<feature type="chain" id="PRO_5008628454" description="Calcium channel" evidence="2">
    <location>
        <begin position="46"/>
        <end position="620"/>
    </location>
</feature>
<feature type="compositionally biased region" description="Low complexity" evidence="1">
    <location>
        <begin position="54"/>
        <end position="88"/>
    </location>
</feature>
<protein>
    <recommendedName>
        <fullName evidence="6">Calcium channel</fullName>
    </recommendedName>
</protein>
<feature type="region of interest" description="Disordered" evidence="1">
    <location>
        <begin position="54"/>
        <end position="92"/>
    </location>
</feature>
<dbReference type="RefSeq" id="XP_019013490.1">
    <property type="nucleotide sequence ID" value="XM_019153329.1"/>
</dbReference>
<evidence type="ECO:0008006" key="6">
    <source>
        <dbReference type="Google" id="ProtNLM"/>
    </source>
</evidence>
<feature type="signal peptide" evidence="2">
    <location>
        <begin position="1"/>
        <end position="45"/>
    </location>
</feature>
<dbReference type="Pfam" id="PF12929">
    <property type="entry name" value="Mid1"/>
    <property type="match status" value="1"/>
</dbReference>
<dbReference type="KEGG" id="kpin:30169926"/>
<dbReference type="STRING" id="1296096.A0A1B9IA31"/>
<accession>A0A1B9IA31</accession>
<reference evidence="3" key="3">
    <citation type="submission" date="2016-07" db="EMBL/GenBank/DDBJ databases">
        <title>Evolution of pathogenesis and genome organization in the Tremellales.</title>
        <authorList>
            <person name="Cuomo C."/>
            <person name="Litvintseva A."/>
            <person name="Heitman J."/>
            <person name="Chen Y."/>
            <person name="Sun S."/>
            <person name="Springer D."/>
            <person name="Dromer F."/>
            <person name="Young S."/>
            <person name="Zeng Q."/>
            <person name="Chapman S."/>
            <person name="Gujja S."/>
            <person name="Saif S."/>
            <person name="Birren B."/>
        </authorList>
    </citation>
    <scope>NUCLEOTIDE SEQUENCE</scope>
    <source>
        <strain evidence="3">CBS 10737</strain>
    </source>
</reference>
<sequence length="620" mass="67508">MSIDQPIFPYRMRPRGRRKRIHSTISWRTFFSLALTLTILPSCLAQDTTSTSTISSSVTSSRTTISSSRTTSVRNSSVSSSGSSTPTSQATKTYSIDSLPTSVSIPALNKTSPLIQVVLPITNLLYLTFSLCTLTSNTTLLPTILLSTSDLPTFDMGNKPISDQTSGGTKSVGYNQKNNKNGQNWNIALDKGFGNYTLNSTDQVPVNILFGLGLEDDGSTLDELDVTGGIVIQMDASEDGPLHSISSSLPFLGDTTSNQALIFSPLLYSYFEPEPSYPNYTLPSPDLPVVPLNDLSSDSMISGNSTLSSNLTLYVVPTNSDNSPTLNQLEYSQCAISLAVNATGSIAEKLIIKTEEPQWSAVDNDEGYRQYWVIGDLQANTNYTTWLKDVNGVWSGPMWFNTKADSFPCQLVLPTSICPSIAYSAPLPVNSTSTSTSSGDLISDTSPVQSLPDELVSILTTNLEAFSTSLLSQACGRDLFSHVSTCSNCFSSYRNWLCHIIIPRCSNPSIINSNSSLDSDSDLTINDFPNPIIIHRTLNQSRNDNSDLVEYEYDEILPCLSICNIVDRKCPVNLGFRCPKRKQNANESYAFIGQDDEEGDGSLEGGLKSYDNFGNRWCNG</sequence>
<dbReference type="GeneID" id="30169926"/>
<evidence type="ECO:0000256" key="1">
    <source>
        <dbReference type="SAM" id="MobiDB-lite"/>
    </source>
</evidence>
<evidence type="ECO:0000256" key="2">
    <source>
        <dbReference type="SAM" id="SignalP"/>
    </source>
</evidence>
<dbReference type="OrthoDB" id="5405745at2759"/>
<organism evidence="3">
    <name type="scientific">Kwoniella pini CBS 10737</name>
    <dbReference type="NCBI Taxonomy" id="1296096"/>
    <lineage>
        <taxon>Eukaryota</taxon>
        <taxon>Fungi</taxon>
        <taxon>Dikarya</taxon>
        <taxon>Basidiomycota</taxon>
        <taxon>Agaricomycotina</taxon>
        <taxon>Tremellomycetes</taxon>
        <taxon>Tremellales</taxon>
        <taxon>Cryptococcaceae</taxon>
        <taxon>Kwoniella</taxon>
    </lineage>
</organism>
<dbReference type="AlphaFoldDB" id="A0A1B9IA31"/>
<dbReference type="Proteomes" id="UP000094020">
    <property type="component" value="Chromosome 4"/>
</dbReference>
<gene>
    <name evidence="3" type="ORF">I206_01557</name>
    <name evidence="4" type="ORF">I206_103440</name>
</gene>
<reference evidence="4" key="2">
    <citation type="submission" date="2013-07" db="EMBL/GenBank/DDBJ databases">
        <authorList>
            <consortium name="The Broad Institute Genome Sequencing Platform"/>
            <person name="Cuomo C."/>
            <person name="Litvintseva A."/>
            <person name="Chen Y."/>
            <person name="Heitman J."/>
            <person name="Sun S."/>
            <person name="Springer D."/>
            <person name="Dromer F."/>
            <person name="Young S.K."/>
            <person name="Zeng Q."/>
            <person name="Gargeya S."/>
            <person name="Fitzgerald M."/>
            <person name="Abouelleil A."/>
            <person name="Alvarado L."/>
            <person name="Berlin A.M."/>
            <person name="Chapman S.B."/>
            <person name="Dewar J."/>
            <person name="Goldberg J."/>
            <person name="Griggs A."/>
            <person name="Gujja S."/>
            <person name="Hansen M."/>
            <person name="Howarth C."/>
            <person name="Imamovic A."/>
            <person name="Larimer J."/>
            <person name="McCowan C."/>
            <person name="Murphy C."/>
            <person name="Pearson M."/>
            <person name="Priest M."/>
            <person name="Roberts A."/>
            <person name="Saif S."/>
            <person name="Shea T."/>
            <person name="Sykes S."/>
            <person name="Wortman J."/>
            <person name="Nusbaum C."/>
            <person name="Birren B."/>
        </authorList>
    </citation>
    <scope>NUCLEOTIDE SEQUENCE</scope>
    <source>
        <strain evidence="4">CBS 10737</strain>
    </source>
</reference>
<reference evidence="4" key="4">
    <citation type="submission" date="2024-02" db="EMBL/GenBank/DDBJ databases">
        <title>Comparative genomics of Cryptococcus and Kwoniella reveals pathogenesis evolution and contrasting modes of karyotype evolution via chromosome fusion or intercentromeric recombination.</title>
        <authorList>
            <person name="Coelho M.A."/>
            <person name="David-Palma M."/>
            <person name="Shea T."/>
            <person name="Bowers K."/>
            <person name="McGinley-Smith S."/>
            <person name="Mohammad A.W."/>
            <person name="Gnirke A."/>
            <person name="Yurkov A.M."/>
            <person name="Nowrousian M."/>
            <person name="Sun S."/>
            <person name="Cuomo C.A."/>
            <person name="Heitman J."/>
        </authorList>
    </citation>
    <scope>NUCLEOTIDE SEQUENCE</scope>
    <source>
        <strain evidence="4">CBS 10737</strain>
    </source>
</reference>
<dbReference type="PANTHER" id="PTHR39142:SF1">
    <property type="entry name" value="AEL197CP"/>
    <property type="match status" value="1"/>
</dbReference>
<keyword evidence="5" id="KW-1185">Reference proteome</keyword>
<dbReference type="GO" id="GO:0005262">
    <property type="term" value="F:calcium channel activity"/>
    <property type="evidence" value="ECO:0007669"/>
    <property type="project" value="InterPro"/>
</dbReference>
<evidence type="ECO:0000313" key="4">
    <source>
        <dbReference type="EMBL" id="WWC69498.1"/>
    </source>
</evidence>
<reference evidence="3" key="1">
    <citation type="submission" date="2013-07" db="EMBL/GenBank/DDBJ databases">
        <title>The Genome Sequence of Cryptococcus pinus CBS10737.</title>
        <authorList>
            <consortium name="The Broad Institute Genome Sequencing Platform"/>
            <person name="Cuomo C."/>
            <person name="Litvintseva A."/>
            <person name="Chen Y."/>
            <person name="Heitman J."/>
            <person name="Sun S."/>
            <person name="Springer D."/>
            <person name="Dromer F."/>
            <person name="Young S.K."/>
            <person name="Zeng Q."/>
            <person name="Gargeya S."/>
            <person name="Fitzgerald M."/>
            <person name="Abouelleil A."/>
            <person name="Alvarado L."/>
            <person name="Berlin A.M."/>
            <person name="Chapman S.B."/>
            <person name="Dewar J."/>
            <person name="Goldberg J."/>
            <person name="Griggs A."/>
            <person name="Gujja S."/>
            <person name="Hansen M."/>
            <person name="Howarth C."/>
            <person name="Imamovic A."/>
            <person name="Larimer J."/>
            <person name="McCowan C."/>
            <person name="Murphy C."/>
            <person name="Pearson M."/>
            <person name="Priest M."/>
            <person name="Roberts A."/>
            <person name="Saif S."/>
            <person name="Shea T."/>
            <person name="Sykes S."/>
            <person name="Wortman J."/>
            <person name="Nusbaum C."/>
            <person name="Birren B."/>
        </authorList>
    </citation>
    <scope>NUCLEOTIDE SEQUENCE [LARGE SCALE GENOMIC DNA]</scope>
    <source>
        <strain evidence="3">CBS 10737</strain>
    </source>
</reference>
<proteinExistence type="predicted"/>
<dbReference type="PANTHER" id="PTHR39142">
    <property type="entry name" value="MID1P"/>
    <property type="match status" value="1"/>
</dbReference>